<comment type="similarity">
    <text evidence="1">Belongs to the glycosyl hydrolase 2 family.</text>
</comment>
<sequence length="824" mass="92759">MQTILIPSSFKCLFWALAFFLLLGASSCKTTGKTANAVEKNAARERTDFTKNWTFNLGDNASAKDPGFDDSQWRKLNLPHDWSIEGKFDEKHPAGYGGGALPGGTGWYRKTFTLDSKDKGKQFYIDFDGVYTNSEVCINGQYLGKRPNGYISFRYDLTPHLKFGQEQNVIAVKVDNSQQPNSRWYSGSGIYRNVWLVKTNPVHVDQWGTFVTTPQVSEQSAKVTISTSIKNPRQQSGEFTLRTVVLDSDGKEVTQVAAEKQVLQNALTEVKQELTISNPKLWSIEQPYLYKVVTFVEQDGKVVDNYETPLGIRTFNFDVTKGFTLNGKSMKINGVCNHHDLGALGAAVNVRALERQLEIMKAMGVNGVRTSHNPPTPELLELCDKMGFIVMDESFDMWKKEKSKFDYSHAWDEWHKRDLEDFIKRDRNHPSVFIWSVGNEIPEQWAPEGTTIAKELVAIVKSLDTTRPVTVGINEPTPNNTIYKSGALDLFGFNYHHQDFEKFPQTFPGQKFIATETVSALMTRGHYDMPADSIRRWPKRWDIPFHEGNKDLTVSAYDNVSTPWGSTHEETWKIMKKHAYLSGQYIWTGFDYLGEPTPYAWPARSSYFGIVDLAGFPKDVYYMYQSEWTDKPVLHVFPHWNWQPGKTVDVMAYYNNADEVELFLNGKSQGVRKKKGDDLHVLWRVPFQPGTLRAVSRANGKEVLTREIKTAGAPAKIVLEADRTQISADGKDLSFVTVKIMDKDGNLVPTADNLVNFAIDGKATIAGVDNGLQTSMESFKASHRKAFNGLCLAILQAQEEAGTVKLTATSEGLAPATVTIQLKK</sequence>
<dbReference type="InterPro" id="IPR006101">
    <property type="entry name" value="Glyco_hydro_2"/>
</dbReference>
<evidence type="ECO:0000256" key="2">
    <source>
        <dbReference type="ARBA" id="ARBA00022801"/>
    </source>
</evidence>
<dbReference type="Pfam" id="PF18565">
    <property type="entry name" value="Glyco_hydro2_C5"/>
    <property type="match status" value="1"/>
</dbReference>
<dbReference type="SUPFAM" id="SSF49373">
    <property type="entry name" value="Invasin/intimin cell-adhesion fragments"/>
    <property type="match status" value="1"/>
</dbReference>
<dbReference type="InterPro" id="IPR008964">
    <property type="entry name" value="Invasin/intimin_cell_adhesion"/>
</dbReference>
<accession>A0A3M9N1N8</accession>
<dbReference type="SUPFAM" id="SSF49303">
    <property type="entry name" value="beta-Galactosidase/glucuronidase domain"/>
    <property type="match status" value="1"/>
</dbReference>
<feature type="domain" description="Glycoside hydrolase family 2" evidence="9">
    <location>
        <begin position="717"/>
        <end position="819"/>
    </location>
</feature>
<feature type="domain" description="Glycoside hydrolase family 2 catalytic" evidence="6">
    <location>
        <begin position="321"/>
        <end position="587"/>
    </location>
</feature>
<evidence type="ECO:0000313" key="11">
    <source>
        <dbReference type="Proteomes" id="UP000272117"/>
    </source>
</evidence>
<dbReference type="Gene3D" id="3.20.20.80">
    <property type="entry name" value="Glycosidases"/>
    <property type="match status" value="1"/>
</dbReference>
<dbReference type="Proteomes" id="UP000272117">
    <property type="component" value="Unassembled WGS sequence"/>
</dbReference>
<organism evidence="10 11">
    <name type="scientific">Rufibacter latericius</name>
    <dbReference type="NCBI Taxonomy" id="2487040"/>
    <lineage>
        <taxon>Bacteria</taxon>
        <taxon>Pseudomonadati</taxon>
        <taxon>Bacteroidota</taxon>
        <taxon>Cytophagia</taxon>
        <taxon>Cytophagales</taxon>
        <taxon>Hymenobacteraceae</taxon>
        <taxon>Rufibacter</taxon>
    </lineage>
</organism>
<feature type="signal peptide" evidence="4">
    <location>
        <begin position="1"/>
        <end position="30"/>
    </location>
</feature>
<dbReference type="InterPro" id="IPR036156">
    <property type="entry name" value="Beta-gal/glucu_dom_sf"/>
</dbReference>
<dbReference type="Pfam" id="PF16355">
    <property type="entry name" value="DUF4982"/>
    <property type="match status" value="1"/>
</dbReference>
<dbReference type="InterPro" id="IPR032311">
    <property type="entry name" value="DUF4982"/>
</dbReference>
<evidence type="ECO:0000259" key="7">
    <source>
        <dbReference type="Pfam" id="PF02837"/>
    </source>
</evidence>
<comment type="caution">
    <text evidence="10">The sequence shown here is derived from an EMBL/GenBank/DDBJ whole genome shotgun (WGS) entry which is preliminary data.</text>
</comment>
<dbReference type="Gene3D" id="2.60.40.10">
    <property type="entry name" value="Immunoglobulins"/>
    <property type="match status" value="3"/>
</dbReference>
<dbReference type="OrthoDB" id="1007335at2"/>
<evidence type="ECO:0000259" key="8">
    <source>
        <dbReference type="Pfam" id="PF16355"/>
    </source>
</evidence>
<evidence type="ECO:0000256" key="3">
    <source>
        <dbReference type="ARBA" id="ARBA00023295"/>
    </source>
</evidence>
<dbReference type="InterPro" id="IPR006103">
    <property type="entry name" value="Glyco_hydro_2_cat"/>
</dbReference>
<dbReference type="InterPro" id="IPR006102">
    <property type="entry name" value="Ig-like_GH2"/>
</dbReference>
<dbReference type="RefSeq" id="WP_123125604.1">
    <property type="nucleotide sequence ID" value="NZ_RJJD01000001.1"/>
</dbReference>
<feature type="domain" description="Glycosyl hydrolases family 2 sugar binding" evidence="7">
    <location>
        <begin position="104"/>
        <end position="199"/>
    </location>
</feature>
<gene>
    <name evidence="10" type="ORF">EFB08_01720</name>
</gene>
<dbReference type="PROSITE" id="PS00608">
    <property type="entry name" value="GLYCOSYL_HYDROL_F2_2"/>
    <property type="match status" value="1"/>
</dbReference>
<dbReference type="InterPro" id="IPR048229">
    <property type="entry name" value="GalB-like"/>
</dbReference>
<keyword evidence="3" id="KW-0326">Glycosidase</keyword>
<keyword evidence="4" id="KW-0732">Signal</keyword>
<dbReference type="PANTHER" id="PTHR42732">
    <property type="entry name" value="BETA-GALACTOSIDASE"/>
    <property type="match status" value="1"/>
</dbReference>
<dbReference type="GO" id="GO:0004553">
    <property type="term" value="F:hydrolase activity, hydrolyzing O-glycosyl compounds"/>
    <property type="evidence" value="ECO:0007669"/>
    <property type="project" value="InterPro"/>
</dbReference>
<protein>
    <submittedName>
        <fullName evidence="10">DUF4982 domain-containing protein</fullName>
    </submittedName>
</protein>
<dbReference type="SUPFAM" id="SSF51445">
    <property type="entry name" value="(Trans)glycosidases"/>
    <property type="match status" value="1"/>
</dbReference>
<dbReference type="SUPFAM" id="SSF49785">
    <property type="entry name" value="Galactose-binding domain-like"/>
    <property type="match status" value="1"/>
</dbReference>
<feature type="domain" description="Glycoside hydrolase family 2 immunoglobulin-like beta-sandwich" evidence="5">
    <location>
        <begin position="209"/>
        <end position="313"/>
    </location>
</feature>
<dbReference type="InterPro" id="IPR023232">
    <property type="entry name" value="Glyco_hydro_2_AS"/>
</dbReference>
<keyword evidence="11" id="KW-1185">Reference proteome</keyword>
<dbReference type="EMBL" id="RJJD01000001">
    <property type="protein sequence ID" value="RNI31702.1"/>
    <property type="molecule type" value="Genomic_DNA"/>
</dbReference>
<feature type="chain" id="PRO_5018064070" evidence="4">
    <location>
        <begin position="31"/>
        <end position="824"/>
    </location>
</feature>
<dbReference type="InterPro" id="IPR013783">
    <property type="entry name" value="Ig-like_fold"/>
</dbReference>
<evidence type="ECO:0000256" key="1">
    <source>
        <dbReference type="ARBA" id="ARBA00007401"/>
    </source>
</evidence>
<evidence type="ECO:0000313" key="10">
    <source>
        <dbReference type="EMBL" id="RNI31702.1"/>
    </source>
</evidence>
<evidence type="ECO:0000256" key="4">
    <source>
        <dbReference type="SAM" id="SignalP"/>
    </source>
</evidence>
<dbReference type="Pfam" id="PF00703">
    <property type="entry name" value="Glyco_hydro_2"/>
    <property type="match status" value="1"/>
</dbReference>
<proteinExistence type="inferred from homology"/>
<dbReference type="Pfam" id="PF02837">
    <property type="entry name" value="Glyco_hydro_2_N"/>
    <property type="match status" value="1"/>
</dbReference>
<dbReference type="Pfam" id="PF02836">
    <property type="entry name" value="Glyco_hydro_2_C"/>
    <property type="match status" value="1"/>
</dbReference>
<dbReference type="Gene3D" id="2.60.120.260">
    <property type="entry name" value="Galactose-binding domain-like"/>
    <property type="match status" value="1"/>
</dbReference>
<evidence type="ECO:0000259" key="9">
    <source>
        <dbReference type="Pfam" id="PF18565"/>
    </source>
</evidence>
<feature type="domain" description="DUF4982" evidence="8">
    <location>
        <begin position="645"/>
        <end position="703"/>
    </location>
</feature>
<dbReference type="InterPro" id="IPR008979">
    <property type="entry name" value="Galactose-bd-like_sf"/>
</dbReference>
<dbReference type="PRINTS" id="PR00132">
    <property type="entry name" value="GLHYDRLASE2"/>
</dbReference>
<dbReference type="InterPro" id="IPR006104">
    <property type="entry name" value="Glyco_hydro_2_N"/>
</dbReference>
<dbReference type="NCBIfam" id="NF041463">
    <property type="entry name" value="GalB"/>
    <property type="match status" value="1"/>
</dbReference>
<dbReference type="InterPro" id="IPR040605">
    <property type="entry name" value="Glyco_hydro2_dom5"/>
</dbReference>
<dbReference type="InterPro" id="IPR017853">
    <property type="entry name" value="GH"/>
</dbReference>
<dbReference type="InterPro" id="IPR051913">
    <property type="entry name" value="GH2_Domain-Containing"/>
</dbReference>
<dbReference type="PANTHER" id="PTHR42732:SF1">
    <property type="entry name" value="BETA-MANNOSIDASE"/>
    <property type="match status" value="1"/>
</dbReference>
<dbReference type="AlphaFoldDB" id="A0A3M9N1N8"/>
<evidence type="ECO:0000259" key="6">
    <source>
        <dbReference type="Pfam" id="PF02836"/>
    </source>
</evidence>
<evidence type="ECO:0000259" key="5">
    <source>
        <dbReference type="Pfam" id="PF00703"/>
    </source>
</evidence>
<keyword evidence="2" id="KW-0378">Hydrolase</keyword>
<dbReference type="GO" id="GO:0005975">
    <property type="term" value="P:carbohydrate metabolic process"/>
    <property type="evidence" value="ECO:0007669"/>
    <property type="project" value="InterPro"/>
</dbReference>
<reference evidence="10 11" key="1">
    <citation type="submission" date="2018-11" db="EMBL/GenBank/DDBJ databases">
        <title>Rufibacter latericius sp. nov., isolated from water in Baiyang Lake.</title>
        <authorList>
            <person name="Yang Y."/>
        </authorList>
    </citation>
    <scope>NUCLEOTIDE SEQUENCE [LARGE SCALE GENOMIC DNA]</scope>
    <source>
        <strain evidence="10 11">R-22-1c-1</strain>
    </source>
</reference>
<name>A0A3M9N1N8_9BACT</name>